<dbReference type="Gene3D" id="2.60.40.10">
    <property type="entry name" value="Immunoglobulins"/>
    <property type="match status" value="4"/>
</dbReference>
<feature type="domain" description="Ig-like" evidence="2">
    <location>
        <begin position="125"/>
        <end position="210"/>
    </location>
</feature>
<dbReference type="InterPro" id="IPR003598">
    <property type="entry name" value="Ig_sub2"/>
</dbReference>
<dbReference type="SMART" id="SM00408">
    <property type="entry name" value="IGc2"/>
    <property type="match status" value="4"/>
</dbReference>
<dbReference type="SMART" id="SM00409">
    <property type="entry name" value="IG"/>
    <property type="match status" value="4"/>
</dbReference>
<reference evidence="3" key="1">
    <citation type="submission" date="2020-11" db="EMBL/GenBank/DDBJ databases">
        <authorList>
            <person name="Tran Van P."/>
        </authorList>
    </citation>
    <scope>NUCLEOTIDE SEQUENCE</scope>
</reference>
<dbReference type="InterPro" id="IPR013783">
    <property type="entry name" value="Ig-like_fold"/>
</dbReference>
<feature type="domain" description="Ig-like" evidence="2">
    <location>
        <begin position="317"/>
        <end position="414"/>
    </location>
</feature>
<evidence type="ECO:0000259" key="2">
    <source>
        <dbReference type="PROSITE" id="PS50835"/>
    </source>
</evidence>
<dbReference type="GO" id="GO:0098632">
    <property type="term" value="F:cell-cell adhesion mediator activity"/>
    <property type="evidence" value="ECO:0007669"/>
    <property type="project" value="TreeGrafter"/>
</dbReference>
<dbReference type="Pfam" id="PF07679">
    <property type="entry name" value="I-set"/>
    <property type="match status" value="1"/>
</dbReference>
<sequence length="631" mass="70677">MRARLWFTGDRIAVTFLQIREEALNSYVAVPPRIAPFSFQTDLHLGDRAGVQCFITKGDLPLKIEWQKDGAPIEADVGVRQLGEHISSLSIESLRPHHAGIYKCQASNSAAQDSHSSRLLVNVPPRIGPFTFGELIEGVRTQVQCVIQAGDPPLTLKWLKDDEILPLELGIQVTQDTYSSTLAIPRVSRMHAGNYTCIAGNPAAKTASVTAQLVVSVPPRWVAEPRDHKVSRDETVMFHCQAEGFPNPTLIWRKIIGRHPSEYQDVTVRSRGLQLFSNGTLYIRQALPEHQGQYLCEATNGVGAGLSALVTLTVHVPPMFEVKSTQATVRRGASQTLQCQAHGDGPMSIVWQREDMRLPAQLKPRYDVKETTIKGGFLSELHISNTVKSDSGTFNCIAKNPFGRSERTVHLQVQDTAQKDFQRCPHAITEKIILYFPIVGHSFIPPDRVFGNLERQFRAKSVIDNPNGYIAVIAEHCTIEHLGEGCPVQDWTLYGDEVLKQPGQWHFQFQKSKKIVFSRSKTRKLVMVQGEPFYGFECGEPKSLVKKGKTFSNARIPEVPRGVPIKLAKVNDVRSLLVLHYGEQWQDDPKLNFYTEVFLHLDSLQPDEGTDEEDILHDLKINPEDDHEVVA</sequence>
<dbReference type="AlphaFoldDB" id="A0A7R8Z2S0"/>
<accession>A0A7R8Z2S0</accession>
<dbReference type="InterPro" id="IPR013098">
    <property type="entry name" value="Ig_I-set"/>
</dbReference>
<feature type="domain" description="Ig-like" evidence="2">
    <location>
        <begin position="219"/>
        <end position="313"/>
    </location>
</feature>
<proteinExistence type="predicted"/>
<dbReference type="InterPro" id="IPR007110">
    <property type="entry name" value="Ig-like_dom"/>
</dbReference>
<dbReference type="InterPro" id="IPR036179">
    <property type="entry name" value="Ig-like_dom_sf"/>
</dbReference>
<dbReference type="PANTHER" id="PTHR10075:SF100">
    <property type="entry name" value="FASCICLIN-2"/>
    <property type="match status" value="1"/>
</dbReference>
<evidence type="ECO:0000313" key="3">
    <source>
        <dbReference type="EMBL" id="CAD7193822.1"/>
    </source>
</evidence>
<dbReference type="FunFam" id="2.60.40.10:FF:000719">
    <property type="entry name" value="nephrin isoform X1"/>
    <property type="match status" value="1"/>
</dbReference>
<organism evidence="3">
    <name type="scientific">Timema douglasi</name>
    <name type="common">Walking stick</name>
    <dbReference type="NCBI Taxonomy" id="61478"/>
    <lineage>
        <taxon>Eukaryota</taxon>
        <taxon>Metazoa</taxon>
        <taxon>Ecdysozoa</taxon>
        <taxon>Arthropoda</taxon>
        <taxon>Hexapoda</taxon>
        <taxon>Insecta</taxon>
        <taxon>Pterygota</taxon>
        <taxon>Neoptera</taxon>
        <taxon>Polyneoptera</taxon>
        <taxon>Phasmatodea</taxon>
        <taxon>Timematodea</taxon>
        <taxon>Timematoidea</taxon>
        <taxon>Timematidae</taxon>
        <taxon>Timema</taxon>
    </lineage>
</organism>
<dbReference type="GO" id="GO:0070593">
    <property type="term" value="P:dendrite self-avoidance"/>
    <property type="evidence" value="ECO:0007669"/>
    <property type="project" value="TreeGrafter"/>
</dbReference>
<gene>
    <name evidence="3" type="ORF">TDIB3V08_LOCUS262</name>
</gene>
<dbReference type="Pfam" id="PF13927">
    <property type="entry name" value="Ig_3"/>
    <property type="match status" value="3"/>
</dbReference>
<dbReference type="GO" id="GO:0007411">
    <property type="term" value="P:axon guidance"/>
    <property type="evidence" value="ECO:0007669"/>
    <property type="project" value="TreeGrafter"/>
</dbReference>
<keyword evidence="1" id="KW-0393">Immunoglobulin domain</keyword>
<evidence type="ECO:0000256" key="1">
    <source>
        <dbReference type="ARBA" id="ARBA00023319"/>
    </source>
</evidence>
<dbReference type="PROSITE" id="PS50835">
    <property type="entry name" value="IG_LIKE"/>
    <property type="match status" value="4"/>
</dbReference>
<dbReference type="GO" id="GO:0005886">
    <property type="term" value="C:plasma membrane"/>
    <property type="evidence" value="ECO:0007669"/>
    <property type="project" value="TreeGrafter"/>
</dbReference>
<name>A0A7R8Z2S0_TIMDO</name>
<dbReference type="FunFam" id="2.60.40.10:FF:000333">
    <property type="entry name" value="Down syndrome cell adhesion molecule"/>
    <property type="match status" value="2"/>
</dbReference>
<dbReference type="SUPFAM" id="SSF48726">
    <property type="entry name" value="Immunoglobulin"/>
    <property type="match status" value="4"/>
</dbReference>
<protein>
    <recommendedName>
        <fullName evidence="2">Ig-like domain-containing protein</fullName>
    </recommendedName>
</protein>
<dbReference type="GO" id="GO:0007156">
    <property type="term" value="P:homophilic cell adhesion via plasma membrane adhesion molecules"/>
    <property type="evidence" value="ECO:0007669"/>
    <property type="project" value="TreeGrafter"/>
</dbReference>
<dbReference type="EMBL" id="OA564318">
    <property type="protein sequence ID" value="CAD7193822.1"/>
    <property type="molecule type" value="Genomic_DNA"/>
</dbReference>
<dbReference type="InterPro" id="IPR003599">
    <property type="entry name" value="Ig_sub"/>
</dbReference>
<dbReference type="PANTHER" id="PTHR10075">
    <property type="entry name" value="BASIGIN RELATED"/>
    <property type="match status" value="1"/>
</dbReference>
<dbReference type="GO" id="GO:0030424">
    <property type="term" value="C:axon"/>
    <property type="evidence" value="ECO:0007669"/>
    <property type="project" value="TreeGrafter"/>
</dbReference>
<feature type="domain" description="Ig-like" evidence="2">
    <location>
        <begin position="32"/>
        <end position="120"/>
    </location>
</feature>
<dbReference type="FunFam" id="2.60.40.10:FF:000104">
    <property type="entry name" value="Down syndrome cell adhesion molecule b"/>
    <property type="match status" value="1"/>
</dbReference>